<feature type="compositionally biased region" description="Low complexity" evidence="1">
    <location>
        <begin position="228"/>
        <end position="239"/>
    </location>
</feature>
<keyword evidence="2" id="KW-0812">Transmembrane</keyword>
<feature type="region of interest" description="Disordered" evidence="1">
    <location>
        <begin position="161"/>
        <end position="266"/>
    </location>
</feature>
<proteinExistence type="predicted"/>
<feature type="transmembrane region" description="Helical" evidence="2">
    <location>
        <begin position="317"/>
        <end position="340"/>
    </location>
</feature>
<feature type="compositionally biased region" description="Basic and acidic residues" evidence="1">
    <location>
        <begin position="11"/>
        <end position="23"/>
    </location>
</feature>
<evidence type="ECO:0000256" key="2">
    <source>
        <dbReference type="SAM" id="Phobius"/>
    </source>
</evidence>
<feature type="transmembrane region" description="Helical" evidence="2">
    <location>
        <begin position="360"/>
        <end position="378"/>
    </location>
</feature>
<feature type="compositionally biased region" description="Basic and acidic residues" evidence="1">
    <location>
        <begin position="163"/>
        <end position="176"/>
    </location>
</feature>
<accession>A0AA88LA29</accession>
<name>A0AA88LA29_ARTSF</name>
<evidence type="ECO:0000313" key="3">
    <source>
        <dbReference type="EMBL" id="KAK2723913.1"/>
    </source>
</evidence>
<feature type="compositionally biased region" description="Basic and acidic residues" evidence="1">
    <location>
        <begin position="35"/>
        <end position="44"/>
    </location>
</feature>
<dbReference type="AlphaFoldDB" id="A0AA88LA29"/>
<keyword evidence="2" id="KW-0472">Membrane</keyword>
<sequence length="394" mass="45167">MHSESNNSSQIKKEDGDGQKQEMRAPTQAISIPKVVEERIRDRSRDRNYCRSGMIERKEHNNYLREGTIEKQEEISQEHRDEDHYLRQGRKELNYAYNYGNDYSDTENSTLRMDDSIKSQRASVADEILIDINTMPSNFMSGSHTEGRSYQNIPMNIITKPLVKRENRENQRKSDDGSSSSGTGKEEIDYKTRHTTHCSPTREKKLYPEKAPRRRQREADIVLDNIASLSRGSSSTESASRPESREKSTSSSRNNDSNEEIVSVNDIESSSLTPTSAIGGYQQDRDIFKGFKRYSQQDRPTFKKEDLYVKPTGLSLFLPRFICGLVLAATAAISITWIVLGIKGMVTETSTDAKRWLKRILPLFLPITTLTILTIFCVKTCKNKIQDWQERRSV</sequence>
<dbReference type="EMBL" id="JAVRJZ010000004">
    <property type="protein sequence ID" value="KAK2723913.1"/>
    <property type="molecule type" value="Genomic_DNA"/>
</dbReference>
<gene>
    <name evidence="3" type="ORF">QYM36_002314</name>
</gene>
<feature type="region of interest" description="Disordered" evidence="1">
    <location>
        <begin position="1"/>
        <end position="44"/>
    </location>
</feature>
<evidence type="ECO:0000313" key="4">
    <source>
        <dbReference type="Proteomes" id="UP001187531"/>
    </source>
</evidence>
<feature type="compositionally biased region" description="Polar residues" evidence="1">
    <location>
        <begin position="1"/>
        <end position="10"/>
    </location>
</feature>
<keyword evidence="2" id="KW-1133">Transmembrane helix</keyword>
<protein>
    <submittedName>
        <fullName evidence="3">Uncharacterized protein</fullName>
    </submittedName>
</protein>
<dbReference type="Proteomes" id="UP001187531">
    <property type="component" value="Unassembled WGS sequence"/>
</dbReference>
<evidence type="ECO:0000256" key="1">
    <source>
        <dbReference type="SAM" id="MobiDB-lite"/>
    </source>
</evidence>
<organism evidence="3 4">
    <name type="scientific">Artemia franciscana</name>
    <name type="common">Brine shrimp</name>
    <name type="synonym">Artemia sanfranciscana</name>
    <dbReference type="NCBI Taxonomy" id="6661"/>
    <lineage>
        <taxon>Eukaryota</taxon>
        <taxon>Metazoa</taxon>
        <taxon>Ecdysozoa</taxon>
        <taxon>Arthropoda</taxon>
        <taxon>Crustacea</taxon>
        <taxon>Branchiopoda</taxon>
        <taxon>Anostraca</taxon>
        <taxon>Artemiidae</taxon>
        <taxon>Artemia</taxon>
    </lineage>
</organism>
<comment type="caution">
    <text evidence="3">The sequence shown here is derived from an EMBL/GenBank/DDBJ whole genome shotgun (WGS) entry which is preliminary data.</text>
</comment>
<feature type="compositionally biased region" description="Basic and acidic residues" evidence="1">
    <location>
        <begin position="200"/>
        <end position="211"/>
    </location>
</feature>
<reference evidence="3" key="1">
    <citation type="submission" date="2023-07" db="EMBL/GenBank/DDBJ databases">
        <title>Chromosome-level genome assembly of Artemia franciscana.</title>
        <authorList>
            <person name="Jo E."/>
        </authorList>
    </citation>
    <scope>NUCLEOTIDE SEQUENCE</scope>
    <source>
        <tissue evidence="3">Whole body</tissue>
    </source>
</reference>
<keyword evidence="4" id="KW-1185">Reference proteome</keyword>